<evidence type="ECO:0000256" key="2">
    <source>
        <dbReference type="ARBA" id="ARBA00005327"/>
    </source>
</evidence>
<accession>A0ABQ9JGU9</accession>
<reference evidence="9" key="1">
    <citation type="journal article" date="2023" name="Insect Mol. Biol.">
        <title>Genome sequencing provides insights into the evolution of gene families encoding plant cell wall-degrading enzymes in longhorned beetles.</title>
        <authorList>
            <person name="Shin N.R."/>
            <person name="Okamura Y."/>
            <person name="Kirsch R."/>
            <person name="Pauchet Y."/>
        </authorList>
    </citation>
    <scope>NUCLEOTIDE SEQUENCE</scope>
    <source>
        <strain evidence="9">MMC_N1</strain>
    </source>
</reference>
<dbReference type="PANTHER" id="PTHR21421:SF29">
    <property type="entry name" value="GUSTATORY RECEPTOR 5A FOR TREHALOSE-RELATED"/>
    <property type="match status" value="1"/>
</dbReference>
<evidence type="ECO:0000256" key="8">
    <source>
        <dbReference type="SAM" id="Phobius"/>
    </source>
</evidence>
<evidence type="ECO:0000256" key="5">
    <source>
        <dbReference type="ARBA" id="ARBA00022989"/>
    </source>
</evidence>
<sequence>MAHVYARPHHMLQTEEEVLDIVEDDPSTSTREIARQLCLEWPSYVREWHKVESKMKDYELCSTLRKNLTLITLTMAIIATVEHALINISHLKECLELETSVSEAVKVYYVKYSFSAIFAIVKYSLWKGIFAEVVGIVKPPFGSIFKDSMVAHLGTTSQFGKTWGLKRKMINFKQNTVHSISDGYNMYTPILVVHNIIVIELTRDKPFVSGKHNAEDPTQVMDKRAWNSVRRDYLRIYELCELSNSKIAYLILVSYSTNLYYVLIQLFGCMRPSDDSLEKIYLFSSLTLLLVRLTCICIFGSNVHDEWNNICFILKSIRSSAYNLEVERFVENAVTCELVLTGKSFFKITRGLLLKIAGAIVTYELVIIQFSMETLKKKLD</sequence>
<evidence type="ECO:0000256" key="1">
    <source>
        <dbReference type="ARBA" id="ARBA00004651"/>
    </source>
</evidence>
<protein>
    <recommendedName>
        <fullName evidence="11">Gustatory receptor</fullName>
    </recommendedName>
</protein>
<evidence type="ECO:0000313" key="9">
    <source>
        <dbReference type="EMBL" id="KAJ8977434.1"/>
    </source>
</evidence>
<comment type="subcellular location">
    <subcellularLocation>
        <location evidence="1">Cell membrane</location>
        <topology evidence="1">Multi-pass membrane protein</topology>
    </subcellularLocation>
</comment>
<feature type="transmembrane region" description="Helical" evidence="8">
    <location>
        <begin position="247"/>
        <end position="268"/>
    </location>
</feature>
<organism evidence="9 10">
    <name type="scientific">Molorchus minor</name>
    <dbReference type="NCBI Taxonomy" id="1323400"/>
    <lineage>
        <taxon>Eukaryota</taxon>
        <taxon>Metazoa</taxon>
        <taxon>Ecdysozoa</taxon>
        <taxon>Arthropoda</taxon>
        <taxon>Hexapoda</taxon>
        <taxon>Insecta</taxon>
        <taxon>Pterygota</taxon>
        <taxon>Neoptera</taxon>
        <taxon>Endopterygota</taxon>
        <taxon>Coleoptera</taxon>
        <taxon>Polyphaga</taxon>
        <taxon>Cucujiformia</taxon>
        <taxon>Chrysomeloidea</taxon>
        <taxon>Cerambycidae</taxon>
        <taxon>Lamiinae</taxon>
        <taxon>Monochamini</taxon>
        <taxon>Molorchus</taxon>
    </lineage>
</organism>
<keyword evidence="6 8" id="KW-0472">Membrane</keyword>
<gene>
    <name evidence="9" type="ORF">NQ317_009687</name>
</gene>
<dbReference type="Pfam" id="PF06151">
    <property type="entry name" value="Trehalose_recp"/>
    <property type="match status" value="2"/>
</dbReference>
<keyword evidence="7" id="KW-0675">Receptor</keyword>
<dbReference type="EMBL" id="JAPWTJ010000549">
    <property type="protein sequence ID" value="KAJ8977434.1"/>
    <property type="molecule type" value="Genomic_DNA"/>
</dbReference>
<keyword evidence="5 8" id="KW-1133">Transmembrane helix</keyword>
<dbReference type="Proteomes" id="UP001162164">
    <property type="component" value="Unassembled WGS sequence"/>
</dbReference>
<evidence type="ECO:0000256" key="7">
    <source>
        <dbReference type="ARBA" id="ARBA00023170"/>
    </source>
</evidence>
<dbReference type="InterPro" id="IPR009318">
    <property type="entry name" value="Gustatory_rcpt"/>
</dbReference>
<dbReference type="PANTHER" id="PTHR21421">
    <property type="entry name" value="GUSTATORY RECEPTOR"/>
    <property type="match status" value="1"/>
</dbReference>
<evidence type="ECO:0008006" key="11">
    <source>
        <dbReference type="Google" id="ProtNLM"/>
    </source>
</evidence>
<feature type="transmembrane region" description="Helical" evidence="8">
    <location>
        <begin position="280"/>
        <end position="301"/>
    </location>
</feature>
<keyword evidence="3" id="KW-1003">Cell membrane</keyword>
<comment type="caution">
    <text evidence="9">The sequence shown here is derived from an EMBL/GenBank/DDBJ whole genome shotgun (WGS) entry which is preliminary data.</text>
</comment>
<keyword evidence="10" id="KW-1185">Reference proteome</keyword>
<name>A0ABQ9JGU9_9CUCU</name>
<evidence type="ECO:0000313" key="10">
    <source>
        <dbReference type="Proteomes" id="UP001162164"/>
    </source>
</evidence>
<comment type="similarity">
    <text evidence="2">Belongs to the insect chemoreceptor superfamily. Gustatory receptor (GR) family. Gr5a subfamily.</text>
</comment>
<evidence type="ECO:0000256" key="4">
    <source>
        <dbReference type="ARBA" id="ARBA00022692"/>
    </source>
</evidence>
<keyword evidence="4 8" id="KW-0812">Transmembrane</keyword>
<proteinExistence type="inferred from homology"/>
<evidence type="ECO:0000256" key="3">
    <source>
        <dbReference type="ARBA" id="ARBA00022475"/>
    </source>
</evidence>
<feature type="transmembrane region" description="Helical" evidence="8">
    <location>
        <begin position="352"/>
        <end position="372"/>
    </location>
</feature>
<evidence type="ECO:0000256" key="6">
    <source>
        <dbReference type="ARBA" id="ARBA00023136"/>
    </source>
</evidence>